<evidence type="ECO:0000313" key="3">
    <source>
        <dbReference type="EMBL" id="KAK5048188.1"/>
    </source>
</evidence>
<dbReference type="Pfam" id="PF07110">
    <property type="entry name" value="EthD"/>
    <property type="match status" value="1"/>
</dbReference>
<name>A0AAV9N263_9EURO</name>
<reference evidence="3 4" key="1">
    <citation type="submission" date="2023-08" db="EMBL/GenBank/DDBJ databases">
        <title>Black Yeasts Isolated from many extreme environments.</title>
        <authorList>
            <person name="Coleine C."/>
            <person name="Stajich J.E."/>
            <person name="Selbmann L."/>
        </authorList>
    </citation>
    <scope>NUCLEOTIDE SEQUENCE [LARGE SCALE GENOMIC DNA]</scope>
    <source>
        <strain evidence="3 4">CCFEE 5792</strain>
    </source>
</reference>
<evidence type="ECO:0000313" key="4">
    <source>
        <dbReference type="Proteomes" id="UP001358417"/>
    </source>
</evidence>
<dbReference type="SUPFAM" id="SSF54909">
    <property type="entry name" value="Dimeric alpha+beta barrel"/>
    <property type="match status" value="1"/>
</dbReference>
<dbReference type="Gene3D" id="3.30.70.100">
    <property type="match status" value="1"/>
</dbReference>
<dbReference type="RefSeq" id="XP_064703646.1">
    <property type="nucleotide sequence ID" value="XM_064849422.1"/>
</dbReference>
<keyword evidence="4" id="KW-1185">Reference proteome</keyword>
<dbReference type="EMBL" id="JAVRRD010000022">
    <property type="protein sequence ID" value="KAK5048188.1"/>
    <property type="molecule type" value="Genomic_DNA"/>
</dbReference>
<dbReference type="InterPro" id="IPR011008">
    <property type="entry name" value="Dimeric_a/b-barrel"/>
</dbReference>
<dbReference type="GO" id="GO:0016491">
    <property type="term" value="F:oxidoreductase activity"/>
    <property type="evidence" value="ECO:0007669"/>
    <property type="project" value="InterPro"/>
</dbReference>
<organism evidence="3 4">
    <name type="scientific">Exophiala bonariae</name>
    <dbReference type="NCBI Taxonomy" id="1690606"/>
    <lineage>
        <taxon>Eukaryota</taxon>
        <taxon>Fungi</taxon>
        <taxon>Dikarya</taxon>
        <taxon>Ascomycota</taxon>
        <taxon>Pezizomycotina</taxon>
        <taxon>Eurotiomycetes</taxon>
        <taxon>Chaetothyriomycetidae</taxon>
        <taxon>Chaetothyriales</taxon>
        <taxon>Herpotrichiellaceae</taxon>
        <taxon>Exophiala</taxon>
    </lineage>
</organism>
<evidence type="ECO:0000259" key="2">
    <source>
        <dbReference type="Pfam" id="PF07110"/>
    </source>
</evidence>
<comment type="similarity">
    <text evidence="1">Belongs to the tpcK family.</text>
</comment>
<comment type="caution">
    <text evidence="3">The sequence shown here is derived from an EMBL/GenBank/DDBJ whole genome shotgun (WGS) entry which is preliminary data.</text>
</comment>
<feature type="domain" description="EthD" evidence="2">
    <location>
        <begin position="26"/>
        <end position="120"/>
    </location>
</feature>
<gene>
    <name evidence="3" type="ORF">LTR84_005858</name>
</gene>
<dbReference type="InterPro" id="IPR009799">
    <property type="entry name" value="EthD_dom"/>
</dbReference>
<dbReference type="GeneID" id="89974032"/>
<dbReference type="AlphaFoldDB" id="A0AAV9N263"/>
<dbReference type="Proteomes" id="UP001358417">
    <property type="component" value="Unassembled WGS sequence"/>
</dbReference>
<protein>
    <recommendedName>
        <fullName evidence="2">EthD domain-containing protein</fullName>
    </recommendedName>
</protein>
<proteinExistence type="inferred from homology"/>
<sequence>MAQAVGKIASGGKSNVVKVVGLFKRKKGLSMEKFKDYYENQHIKLFDEHVAHPGVLRYSRRYLTPFEGLASPLPPPKEKSYDVIMEVWYKDKELFDSFKGQSDPSFSEIVRKDEENFFDRDSMVMFLSEDCESKDGPWNV</sequence>
<accession>A0AAV9N263</accession>
<evidence type="ECO:0000256" key="1">
    <source>
        <dbReference type="ARBA" id="ARBA00005986"/>
    </source>
</evidence>